<organism evidence="1 2">
    <name type="scientific">Lentiprolixibacter aurantiacus</name>
    <dbReference type="NCBI Taxonomy" id="2993939"/>
    <lineage>
        <taxon>Bacteria</taxon>
        <taxon>Pseudomonadati</taxon>
        <taxon>Bacteroidota</taxon>
        <taxon>Flavobacteriia</taxon>
        <taxon>Flavobacteriales</taxon>
        <taxon>Flavobacteriaceae</taxon>
        <taxon>Lentiprolixibacter</taxon>
    </lineage>
</organism>
<sequence>MKDFRYRPKDQYINEADWQELYVLTEHWLADLTFYAEDLDFLRHIIGKYFMWLSKKEDIDLVREIELSLIEMHHECEDLMKRVEKHLHHLAELIDDPFKYDSHAFRVEHELLEDDIMVFVKKVRKQRKETFSVTNYVVEEEELWDKEEV</sequence>
<dbReference type="EMBL" id="JAPFQP010000003">
    <property type="protein sequence ID" value="MCX2719926.1"/>
    <property type="molecule type" value="Genomic_DNA"/>
</dbReference>
<comment type="caution">
    <text evidence="1">The sequence shown here is derived from an EMBL/GenBank/DDBJ whole genome shotgun (WGS) entry which is preliminary data.</text>
</comment>
<protein>
    <submittedName>
        <fullName evidence="1">Uncharacterized protein</fullName>
    </submittedName>
</protein>
<reference evidence="1" key="1">
    <citation type="submission" date="2022-11" db="EMBL/GenBank/DDBJ databases">
        <title>The characterization of three novel Bacteroidetes species and genomic analysis of their roles in tidal elemental geochemical cycles.</title>
        <authorList>
            <person name="Ma K.-J."/>
        </authorList>
    </citation>
    <scope>NUCLEOTIDE SEQUENCE</scope>
    <source>
        <strain evidence="1">M415</strain>
    </source>
</reference>
<dbReference type="RefSeq" id="WP_266013167.1">
    <property type="nucleotide sequence ID" value="NZ_JAPFQP010000003.1"/>
</dbReference>
<keyword evidence="2" id="KW-1185">Reference proteome</keyword>
<evidence type="ECO:0000313" key="2">
    <source>
        <dbReference type="Proteomes" id="UP001207116"/>
    </source>
</evidence>
<gene>
    <name evidence="1" type="ORF">OO016_09960</name>
</gene>
<evidence type="ECO:0000313" key="1">
    <source>
        <dbReference type="EMBL" id="MCX2719926.1"/>
    </source>
</evidence>
<dbReference type="Proteomes" id="UP001207116">
    <property type="component" value="Unassembled WGS sequence"/>
</dbReference>
<proteinExistence type="predicted"/>
<name>A0AAE3SP77_9FLAO</name>
<accession>A0AAE3SP77</accession>
<dbReference type="AlphaFoldDB" id="A0AAE3SP77"/>